<dbReference type="PROSITE" id="PS50005">
    <property type="entry name" value="TPR"/>
    <property type="match status" value="1"/>
</dbReference>
<dbReference type="Proteomes" id="UP000317977">
    <property type="component" value="Unassembled WGS sequence"/>
</dbReference>
<sequence length="451" mass="49449">MNQIRLLLLTVLAVGFPCGLPTGFADVTAYIDGVGDLSEQAASPDAQLGKLLGQAKSLIESGNVAGAHDLLATLETNPDVSDVDVVIADLMFSLGRVAEGQQWLERASAKKPQSLAVYLAFSELAVRQRRWFDGWVLTRLAERLDPPAHWSATLKDSVATRLTLLNAVCCEGRTEWKQARKGYEDLVNLSEKIGEGIVRDANLGLARSCFRLQDYDAALAALTTITSEDNSIGTPNQLLAQFYEQSDMLSEADAAYAKSIAEAKPDQQPSAHLAYARFLLHTNAPEMAKRHLQFTLPESPNTKEQESELQFLQAVLARMEGDVTDAQTRLSKLHQTRPSAVAVSSHLASILVDRQDEAMRARALQIAESAVRNSPNSADAWATLGWVRLRLGDYEAADKSLMQSLKLGKPSRDTLHYLAEINRAAGKTQEAETLDRLYETAKGPKFFATRK</sequence>
<evidence type="ECO:0000256" key="1">
    <source>
        <dbReference type="PROSITE-ProRule" id="PRU00339"/>
    </source>
</evidence>
<protein>
    <submittedName>
        <fullName evidence="3">Tetratricopeptide repeat protein</fullName>
    </submittedName>
</protein>
<dbReference type="Gene3D" id="1.25.40.10">
    <property type="entry name" value="Tetratricopeptide repeat domain"/>
    <property type="match status" value="2"/>
</dbReference>
<evidence type="ECO:0000256" key="2">
    <source>
        <dbReference type="SAM" id="Coils"/>
    </source>
</evidence>
<dbReference type="InterPro" id="IPR019734">
    <property type="entry name" value="TPR_rpt"/>
</dbReference>
<dbReference type="PANTHER" id="PTHR12558">
    <property type="entry name" value="CELL DIVISION CYCLE 16,23,27"/>
    <property type="match status" value="1"/>
</dbReference>
<dbReference type="AlphaFoldDB" id="A0A5C6EJ81"/>
<organism evidence="3 4">
    <name type="scientific">Rubripirellula reticaptiva</name>
    <dbReference type="NCBI Taxonomy" id="2528013"/>
    <lineage>
        <taxon>Bacteria</taxon>
        <taxon>Pseudomonadati</taxon>
        <taxon>Planctomycetota</taxon>
        <taxon>Planctomycetia</taxon>
        <taxon>Pirellulales</taxon>
        <taxon>Pirellulaceae</taxon>
        <taxon>Rubripirellula</taxon>
    </lineage>
</organism>
<dbReference type="Pfam" id="PF13181">
    <property type="entry name" value="TPR_8"/>
    <property type="match status" value="1"/>
</dbReference>
<dbReference type="RefSeq" id="WP_146536183.1">
    <property type="nucleotide sequence ID" value="NZ_SJPX01000005.1"/>
</dbReference>
<feature type="coiled-coil region" evidence="2">
    <location>
        <begin position="302"/>
        <end position="329"/>
    </location>
</feature>
<dbReference type="InterPro" id="IPR011990">
    <property type="entry name" value="TPR-like_helical_dom_sf"/>
</dbReference>
<evidence type="ECO:0000313" key="3">
    <source>
        <dbReference type="EMBL" id="TWU47711.1"/>
    </source>
</evidence>
<keyword evidence="4" id="KW-1185">Reference proteome</keyword>
<reference evidence="3 4" key="1">
    <citation type="submission" date="2019-02" db="EMBL/GenBank/DDBJ databases">
        <title>Deep-cultivation of Planctomycetes and their phenomic and genomic characterization uncovers novel biology.</title>
        <authorList>
            <person name="Wiegand S."/>
            <person name="Jogler M."/>
            <person name="Boedeker C."/>
            <person name="Pinto D."/>
            <person name="Vollmers J."/>
            <person name="Rivas-Marin E."/>
            <person name="Kohn T."/>
            <person name="Peeters S.H."/>
            <person name="Heuer A."/>
            <person name="Rast P."/>
            <person name="Oberbeckmann S."/>
            <person name="Bunk B."/>
            <person name="Jeske O."/>
            <person name="Meyerdierks A."/>
            <person name="Storesund J.E."/>
            <person name="Kallscheuer N."/>
            <person name="Luecker S."/>
            <person name="Lage O.M."/>
            <person name="Pohl T."/>
            <person name="Merkel B.J."/>
            <person name="Hornburger P."/>
            <person name="Mueller R.-W."/>
            <person name="Bruemmer F."/>
            <person name="Labrenz M."/>
            <person name="Spormann A.M."/>
            <person name="Op Den Camp H."/>
            <person name="Overmann J."/>
            <person name="Amann R."/>
            <person name="Jetten M.S.M."/>
            <person name="Mascher T."/>
            <person name="Medema M.H."/>
            <person name="Devos D.P."/>
            <person name="Kaster A.-K."/>
            <person name="Ovreas L."/>
            <person name="Rohde M."/>
            <person name="Galperin M.Y."/>
            <person name="Jogler C."/>
        </authorList>
    </citation>
    <scope>NUCLEOTIDE SEQUENCE [LARGE SCALE GENOMIC DNA]</scope>
    <source>
        <strain evidence="3 4">Poly59</strain>
    </source>
</reference>
<feature type="repeat" description="TPR" evidence="1">
    <location>
        <begin position="378"/>
        <end position="411"/>
    </location>
</feature>
<keyword evidence="1" id="KW-0802">TPR repeat</keyword>
<evidence type="ECO:0000313" key="4">
    <source>
        <dbReference type="Proteomes" id="UP000317977"/>
    </source>
</evidence>
<name>A0A5C6EJ81_9BACT</name>
<accession>A0A5C6EJ81</accession>
<gene>
    <name evidence="3" type="ORF">Poly59_45520</name>
</gene>
<dbReference type="SUPFAM" id="SSF48452">
    <property type="entry name" value="TPR-like"/>
    <property type="match status" value="2"/>
</dbReference>
<dbReference type="Pfam" id="PF14559">
    <property type="entry name" value="TPR_19"/>
    <property type="match status" value="1"/>
</dbReference>
<dbReference type="PANTHER" id="PTHR12558:SF13">
    <property type="entry name" value="CELL DIVISION CYCLE PROTEIN 27 HOMOLOG"/>
    <property type="match status" value="1"/>
</dbReference>
<dbReference type="OrthoDB" id="9766710at2"/>
<comment type="caution">
    <text evidence="3">The sequence shown here is derived from an EMBL/GenBank/DDBJ whole genome shotgun (WGS) entry which is preliminary data.</text>
</comment>
<keyword evidence="2" id="KW-0175">Coiled coil</keyword>
<dbReference type="EMBL" id="SJPX01000005">
    <property type="protein sequence ID" value="TWU47711.1"/>
    <property type="molecule type" value="Genomic_DNA"/>
</dbReference>
<proteinExistence type="predicted"/>